<gene>
    <name evidence="2" type="ORF">BEL05_07110</name>
</gene>
<dbReference type="Proteomes" id="UP000095230">
    <property type="component" value="Unassembled WGS sequence"/>
</dbReference>
<dbReference type="AlphaFoldDB" id="A0A1E5IRH6"/>
<dbReference type="Gene3D" id="3.60.10.10">
    <property type="entry name" value="Endonuclease/exonuclease/phosphatase"/>
    <property type="match status" value="1"/>
</dbReference>
<dbReference type="InterPro" id="IPR051916">
    <property type="entry name" value="GPI-anchor_lipid_remodeler"/>
</dbReference>
<dbReference type="InterPro" id="IPR005135">
    <property type="entry name" value="Endo/exonuclease/phosphatase"/>
</dbReference>
<dbReference type="Pfam" id="PF03372">
    <property type="entry name" value="Exo_endo_phos"/>
    <property type="match status" value="1"/>
</dbReference>
<dbReference type="GO" id="GO:0004519">
    <property type="term" value="F:endonuclease activity"/>
    <property type="evidence" value="ECO:0007669"/>
    <property type="project" value="UniProtKB-KW"/>
</dbReference>
<sequence length="346" mass="39166">MSNLSESRYQLKVATLNLFNYMAPPDAYYDFVNIYTDPQWLQKQAWITQYLQQHTPDVIGFQEVFSIDALQRLVNDAGYPFFAVVDAPLVTDGFIYRSPVVALASKFPILAFKPVQPDPQLATMMGLQADFSFSRKPLMATIDMPNLGACDCYVVHFKSKRGQFDVEQGVDTLGVSTQQVGQHFAIEAAAKWSAAMVRGSEAMLLRYEIAKQRVKLSHPVILMGDFNDHLSDGVLASLVSSDTRLVSGLSQQGFNLYRLQDAYHLFERSQYCPIAVARQPTHYHLASGSVLDYILLSNEFDPHNDQCLAEVERYHTYDRHLLNPIYEQDSHSTDHAPVMITLKIRL</sequence>
<dbReference type="GO" id="GO:0006506">
    <property type="term" value="P:GPI anchor biosynthetic process"/>
    <property type="evidence" value="ECO:0007669"/>
    <property type="project" value="TreeGrafter"/>
</dbReference>
<dbReference type="PANTHER" id="PTHR14859:SF15">
    <property type="entry name" value="ENDONUCLEASE_EXONUCLEASE_PHOSPHATASE DOMAIN-CONTAINING PROTEIN"/>
    <property type="match status" value="1"/>
</dbReference>
<protein>
    <submittedName>
        <fullName evidence="2">Endonuclease</fullName>
    </submittedName>
</protein>
<reference evidence="2 3" key="1">
    <citation type="submission" date="2016-07" db="EMBL/GenBank/DDBJ databases">
        <title>Whole-genome of two Shewanella species isolated from a digestive organ of sea cucumber Apostichopus japonicus Selenka 1867.</title>
        <authorList>
            <person name="Hong H.-H."/>
            <person name="Choi H."/>
            <person name="Cheon S."/>
            <person name="Oh J.-S."/>
            <person name="Lee H.-G."/>
            <person name="Park C."/>
        </authorList>
    </citation>
    <scope>NUCLEOTIDE SEQUENCE [LARGE SCALE GENOMIC DNA]</scope>
    <source>
        <strain evidence="2 3">CSB03KR</strain>
    </source>
</reference>
<dbReference type="InterPro" id="IPR036691">
    <property type="entry name" value="Endo/exonu/phosph_ase_sf"/>
</dbReference>
<organism evidence="2 3">
    <name type="scientific">Shewanella colwelliana</name>
    <name type="common">Alteromonas colwelliana</name>
    <dbReference type="NCBI Taxonomy" id="23"/>
    <lineage>
        <taxon>Bacteria</taxon>
        <taxon>Pseudomonadati</taxon>
        <taxon>Pseudomonadota</taxon>
        <taxon>Gammaproteobacteria</taxon>
        <taxon>Alteromonadales</taxon>
        <taxon>Shewanellaceae</taxon>
        <taxon>Shewanella</taxon>
    </lineage>
</organism>
<comment type="caution">
    <text evidence="2">The sequence shown here is derived from an EMBL/GenBank/DDBJ whole genome shotgun (WGS) entry which is preliminary data.</text>
</comment>
<dbReference type="SUPFAM" id="SSF56219">
    <property type="entry name" value="DNase I-like"/>
    <property type="match status" value="1"/>
</dbReference>
<dbReference type="STRING" id="23.BEL05_07110"/>
<dbReference type="EMBL" id="MCBT01000044">
    <property type="protein sequence ID" value="OEG73156.1"/>
    <property type="molecule type" value="Genomic_DNA"/>
</dbReference>
<evidence type="ECO:0000313" key="2">
    <source>
        <dbReference type="EMBL" id="OEG73156.1"/>
    </source>
</evidence>
<feature type="domain" description="Endonuclease/exonuclease/phosphatase" evidence="1">
    <location>
        <begin position="47"/>
        <end position="308"/>
    </location>
</feature>
<dbReference type="GO" id="GO:0016020">
    <property type="term" value="C:membrane"/>
    <property type="evidence" value="ECO:0007669"/>
    <property type="project" value="GOC"/>
</dbReference>
<name>A0A1E5IRH6_SHECO</name>
<keyword evidence="2" id="KW-0540">Nuclease</keyword>
<proteinExistence type="predicted"/>
<dbReference type="PANTHER" id="PTHR14859">
    <property type="entry name" value="CALCOFLUOR WHITE HYPERSENSITIVE PROTEIN PRECURSOR"/>
    <property type="match status" value="1"/>
</dbReference>
<keyword evidence="2" id="KW-0255">Endonuclease</keyword>
<evidence type="ECO:0000313" key="3">
    <source>
        <dbReference type="Proteomes" id="UP000095230"/>
    </source>
</evidence>
<evidence type="ECO:0000259" key="1">
    <source>
        <dbReference type="Pfam" id="PF03372"/>
    </source>
</evidence>
<dbReference type="RefSeq" id="WP_069671710.1">
    <property type="nucleotide sequence ID" value="NZ_MCBT01000044.1"/>
</dbReference>
<accession>A0A1E5IRH6</accession>
<keyword evidence="2" id="KW-0378">Hydrolase</keyword>